<dbReference type="PANTHER" id="PTHR21666:SF270">
    <property type="entry name" value="MUREIN HYDROLASE ACTIVATOR ENVC"/>
    <property type="match status" value="1"/>
</dbReference>
<dbReference type="AlphaFoldDB" id="A0A1M4YQP3"/>
<sequence>MSRMTPLAGGGNGQHDTRGNEKEKRAGRTVSIACLLLVASINRNKLKRSLHRFFIEDPLTPVQVLCVVAMTLVIMIYGSLITNASERWAVLVGGRVVAVSSHRGELEDILRNRIYFGAREGHTLHKVIIRPASWGEGPVLSGRYLEESLARALGAQEKGTALVVNGDIKLVVASRDAANQLLETLKEQHSIPGADVRLVEKVVYKEVWVPAGEILSLREALEFAGNGGRRLEQYSVRAGDTLWDIAARKGIPVEELQAANPGLTPETLQVGQVLKLSRTEPLINVLATVVRTEKRELPFIEERRRDSRMLRGQQRVVQAGKPGVEEVTYRLAYLNGRLVNNEVLERKVLEEPRPRVVAVGSRVLLASRSGASGSLAWPTVGAIGSPYGPRWGRLHAGVDITAGSGAPVRSAEAGRVIRAGWNGGYGLMVDVYHGDGVVTRYAHLSRIEVRVGQRVERGQLLGRVGSTGNTTGPHLHFEVWINGRPVDPARFL</sequence>
<dbReference type="InterPro" id="IPR011098">
    <property type="entry name" value="G5_dom"/>
</dbReference>
<proteinExistence type="predicted"/>
<dbReference type="CDD" id="cd12797">
    <property type="entry name" value="M23_peptidase"/>
    <property type="match status" value="1"/>
</dbReference>
<dbReference type="Gene3D" id="3.10.350.10">
    <property type="entry name" value="LysM domain"/>
    <property type="match status" value="1"/>
</dbReference>
<dbReference type="Gene3D" id="2.70.70.10">
    <property type="entry name" value="Glucose Permease (Domain IIA)"/>
    <property type="match status" value="1"/>
</dbReference>
<dbReference type="Pfam" id="PF01551">
    <property type="entry name" value="Peptidase_M23"/>
    <property type="match status" value="1"/>
</dbReference>
<keyword evidence="5" id="KW-0378">Hydrolase</keyword>
<dbReference type="RefSeq" id="WP_073164533.1">
    <property type="nucleotide sequence ID" value="NZ_FQUW01000014.1"/>
</dbReference>
<dbReference type="Gene3D" id="2.20.230.10">
    <property type="entry name" value="Resuscitation-promoting factor rpfb"/>
    <property type="match status" value="1"/>
</dbReference>
<feature type="domain" description="LysM" evidence="4">
    <location>
        <begin position="232"/>
        <end position="276"/>
    </location>
</feature>
<dbReference type="Pfam" id="PF07501">
    <property type="entry name" value="G5"/>
    <property type="match status" value="1"/>
</dbReference>
<evidence type="ECO:0000256" key="1">
    <source>
        <dbReference type="ARBA" id="ARBA00022729"/>
    </source>
</evidence>
<dbReference type="Proteomes" id="UP000184196">
    <property type="component" value="Unassembled WGS sequence"/>
</dbReference>
<dbReference type="SMART" id="SM01208">
    <property type="entry name" value="G5"/>
    <property type="match status" value="1"/>
</dbReference>
<evidence type="ECO:0000259" key="4">
    <source>
        <dbReference type="PROSITE" id="PS51782"/>
    </source>
</evidence>
<evidence type="ECO:0000259" key="3">
    <source>
        <dbReference type="PROSITE" id="PS51109"/>
    </source>
</evidence>
<protein>
    <submittedName>
        <fullName evidence="5">Murein DD-endopeptidase MepM and murein hydrolase activator NlpD, contain LysM domain</fullName>
    </submittedName>
</protein>
<dbReference type="GO" id="GO:0004222">
    <property type="term" value="F:metalloendopeptidase activity"/>
    <property type="evidence" value="ECO:0007669"/>
    <property type="project" value="TreeGrafter"/>
</dbReference>
<name>A0A1M4YQP3_9FIRM</name>
<feature type="compositionally biased region" description="Basic and acidic residues" evidence="2">
    <location>
        <begin position="15"/>
        <end position="25"/>
    </location>
</feature>
<evidence type="ECO:0000313" key="6">
    <source>
        <dbReference type="Proteomes" id="UP000184196"/>
    </source>
</evidence>
<feature type="domain" description="G5" evidence="3">
    <location>
        <begin position="283"/>
        <end position="363"/>
    </location>
</feature>
<dbReference type="CDD" id="cd00118">
    <property type="entry name" value="LysM"/>
    <property type="match status" value="1"/>
</dbReference>
<dbReference type="EMBL" id="FQUW01000014">
    <property type="protein sequence ID" value="SHF07998.1"/>
    <property type="molecule type" value="Genomic_DNA"/>
</dbReference>
<organism evidence="5 6">
    <name type="scientific">Desulfofundulus australicus DSM 11792</name>
    <dbReference type="NCBI Taxonomy" id="1121425"/>
    <lineage>
        <taxon>Bacteria</taxon>
        <taxon>Bacillati</taxon>
        <taxon>Bacillota</taxon>
        <taxon>Clostridia</taxon>
        <taxon>Eubacteriales</taxon>
        <taxon>Peptococcaceae</taxon>
        <taxon>Desulfofundulus</taxon>
    </lineage>
</organism>
<keyword evidence="1" id="KW-0732">Signal</keyword>
<gene>
    <name evidence="5" type="ORF">SAMN02745218_01414</name>
</gene>
<evidence type="ECO:0000313" key="5">
    <source>
        <dbReference type="EMBL" id="SHF07998.1"/>
    </source>
</evidence>
<dbReference type="PANTHER" id="PTHR21666">
    <property type="entry name" value="PEPTIDASE-RELATED"/>
    <property type="match status" value="1"/>
</dbReference>
<keyword evidence="6" id="KW-1185">Reference proteome</keyword>
<dbReference type="InterPro" id="IPR016047">
    <property type="entry name" value="M23ase_b-sheet_dom"/>
</dbReference>
<dbReference type="OrthoDB" id="9814460at2"/>
<accession>A0A1M4YQP3</accession>
<dbReference type="InterPro" id="IPR050570">
    <property type="entry name" value="Cell_wall_metabolism_enzyme"/>
</dbReference>
<dbReference type="SUPFAM" id="SSF51261">
    <property type="entry name" value="Duplicated hybrid motif"/>
    <property type="match status" value="1"/>
</dbReference>
<evidence type="ECO:0000256" key="2">
    <source>
        <dbReference type="SAM" id="MobiDB-lite"/>
    </source>
</evidence>
<dbReference type="InterPro" id="IPR018392">
    <property type="entry name" value="LysM"/>
</dbReference>
<reference evidence="6" key="1">
    <citation type="submission" date="2016-11" db="EMBL/GenBank/DDBJ databases">
        <authorList>
            <person name="Varghese N."/>
            <person name="Submissions S."/>
        </authorList>
    </citation>
    <scope>NUCLEOTIDE SEQUENCE [LARGE SCALE GENOMIC DNA]</scope>
    <source>
        <strain evidence="6">DSM 11792</strain>
    </source>
</reference>
<dbReference type="InterPro" id="IPR011055">
    <property type="entry name" value="Dup_hybrid_motif"/>
</dbReference>
<feature type="region of interest" description="Disordered" evidence="2">
    <location>
        <begin position="1"/>
        <end position="25"/>
    </location>
</feature>
<dbReference type="InterPro" id="IPR036779">
    <property type="entry name" value="LysM_dom_sf"/>
</dbReference>
<dbReference type="PROSITE" id="PS51109">
    <property type="entry name" value="G5"/>
    <property type="match status" value="1"/>
</dbReference>
<dbReference type="PROSITE" id="PS51782">
    <property type="entry name" value="LYSM"/>
    <property type="match status" value="1"/>
</dbReference>
<dbReference type="SMART" id="SM00257">
    <property type="entry name" value="LysM"/>
    <property type="match status" value="1"/>
</dbReference>
<dbReference type="Pfam" id="PF01476">
    <property type="entry name" value="LysM"/>
    <property type="match status" value="1"/>
</dbReference>